<comment type="caution">
    <text evidence="3">The sequence shown here is derived from an EMBL/GenBank/DDBJ whole genome shotgun (WGS) entry which is preliminary data.</text>
</comment>
<dbReference type="RefSeq" id="WP_101627542.1">
    <property type="nucleotide sequence ID" value="NZ_CP048928.1"/>
</dbReference>
<dbReference type="Proteomes" id="UP000234545">
    <property type="component" value="Unassembled WGS sequence"/>
</dbReference>
<evidence type="ECO:0000256" key="1">
    <source>
        <dbReference type="SAM" id="MobiDB-lite"/>
    </source>
</evidence>
<name>A0A2I1I7D7_9ACTO</name>
<gene>
    <name evidence="3" type="ORF">CYJ25_02075</name>
</gene>
<keyword evidence="2" id="KW-0812">Transmembrane</keyword>
<proteinExistence type="predicted"/>
<feature type="transmembrane region" description="Helical" evidence="2">
    <location>
        <begin position="37"/>
        <end position="56"/>
    </location>
</feature>
<keyword evidence="2" id="KW-0472">Membrane</keyword>
<dbReference type="Pfam" id="PF10066">
    <property type="entry name" value="DUF2304"/>
    <property type="match status" value="1"/>
</dbReference>
<dbReference type="AlphaFoldDB" id="A0A2I1I7D7"/>
<dbReference type="EMBL" id="PKKJ01000001">
    <property type="protein sequence ID" value="PKY67047.1"/>
    <property type="molecule type" value="Genomic_DNA"/>
</dbReference>
<dbReference type="OrthoDB" id="8904808at2"/>
<protein>
    <submittedName>
        <fullName evidence="3">DUF2304 domain-containing protein</fullName>
    </submittedName>
</protein>
<feature type="transmembrane region" description="Helical" evidence="2">
    <location>
        <begin position="6"/>
        <end position="25"/>
    </location>
</feature>
<feature type="region of interest" description="Disordered" evidence="1">
    <location>
        <begin position="108"/>
        <end position="144"/>
    </location>
</feature>
<sequence length="144" mass="15827">MTEYFLIRALLIIGLALVTWLLVRPVQSQSHLAAQRLLILVIVIFAIITIVYPPLLNQIARVVGVERGINLLVYALIICVLAQMSASYRNSMALEKRITLLARQVALSNDPPSQESPVTTHTHTNDDSGNPSNETSSTLHNTGD</sequence>
<dbReference type="InterPro" id="IPR019277">
    <property type="entry name" value="DUF2304"/>
</dbReference>
<evidence type="ECO:0000313" key="3">
    <source>
        <dbReference type="EMBL" id="PKY67047.1"/>
    </source>
</evidence>
<keyword evidence="2" id="KW-1133">Transmembrane helix</keyword>
<reference evidence="3 4" key="1">
    <citation type="submission" date="2017-12" db="EMBL/GenBank/DDBJ databases">
        <title>Phylogenetic diversity of female urinary microbiome.</title>
        <authorList>
            <person name="Thomas-White K."/>
            <person name="Wolfe A.J."/>
        </authorList>
    </citation>
    <scope>NUCLEOTIDE SEQUENCE [LARGE SCALE GENOMIC DNA]</scope>
    <source>
        <strain evidence="3 4">UMB0250</strain>
    </source>
</reference>
<organism evidence="3 4">
    <name type="scientific">Schaalia turicensis</name>
    <dbReference type="NCBI Taxonomy" id="131111"/>
    <lineage>
        <taxon>Bacteria</taxon>
        <taxon>Bacillati</taxon>
        <taxon>Actinomycetota</taxon>
        <taxon>Actinomycetes</taxon>
        <taxon>Actinomycetales</taxon>
        <taxon>Actinomycetaceae</taxon>
        <taxon>Schaalia</taxon>
    </lineage>
</organism>
<accession>A0A2I1I7D7</accession>
<evidence type="ECO:0000313" key="4">
    <source>
        <dbReference type="Proteomes" id="UP000234545"/>
    </source>
</evidence>
<evidence type="ECO:0000256" key="2">
    <source>
        <dbReference type="SAM" id="Phobius"/>
    </source>
</evidence>
<feature type="transmembrane region" description="Helical" evidence="2">
    <location>
        <begin position="68"/>
        <end position="88"/>
    </location>
</feature>